<evidence type="ECO:0000313" key="2">
    <source>
        <dbReference type="Proteomes" id="UP001244640"/>
    </source>
</evidence>
<accession>A0ABU0U557</accession>
<gene>
    <name evidence="1" type="ORF">QE382_002067</name>
</gene>
<sequence>MLNLPSLIILNNKISSYLQKIIFSRGRPNKLFIGIYMLSYVIYWIESKKKYVLEHAVAVKLTDLERKGLLPEYSSSEQDKKRKNLLLALIQELYIVDPRIFFGLKTDLMRTYLGFIDLLLQSEKSTEILPIIEKALPLTDKEKNRIKQLVTRAANDENTSSEHQK</sequence>
<dbReference type="EMBL" id="JAUTBA010000001">
    <property type="protein sequence ID" value="MDQ1150083.1"/>
    <property type="molecule type" value="Genomic_DNA"/>
</dbReference>
<comment type="caution">
    <text evidence="1">The sequence shown here is derived from an EMBL/GenBank/DDBJ whole genome shotgun (WGS) entry which is preliminary data.</text>
</comment>
<proteinExistence type="predicted"/>
<keyword evidence="2" id="KW-1185">Reference proteome</keyword>
<name>A0ABU0U557_9SPHI</name>
<organism evidence="1 2">
    <name type="scientific">Sphingobacterium zeae</name>
    <dbReference type="NCBI Taxonomy" id="1776859"/>
    <lineage>
        <taxon>Bacteria</taxon>
        <taxon>Pseudomonadati</taxon>
        <taxon>Bacteroidota</taxon>
        <taxon>Sphingobacteriia</taxon>
        <taxon>Sphingobacteriales</taxon>
        <taxon>Sphingobacteriaceae</taxon>
        <taxon>Sphingobacterium</taxon>
    </lineage>
</organism>
<protein>
    <submittedName>
        <fullName evidence="1">Uncharacterized protein</fullName>
    </submittedName>
</protein>
<evidence type="ECO:0000313" key="1">
    <source>
        <dbReference type="EMBL" id="MDQ1150083.1"/>
    </source>
</evidence>
<reference evidence="1 2" key="1">
    <citation type="submission" date="2023-07" db="EMBL/GenBank/DDBJ databases">
        <title>Functional and genomic diversity of the sorghum phyllosphere microbiome.</title>
        <authorList>
            <person name="Shade A."/>
        </authorList>
    </citation>
    <scope>NUCLEOTIDE SEQUENCE [LARGE SCALE GENOMIC DNA]</scope>
    <source>
        <strain evidence="1 2">SORGH_AS_0892</strain>
    </source>
</reference>
<dbReference type="Proteomes" id="UP001244640">
    <property type="component" value="Unassembled WGS sequence"/>
</dbReference>